<dbReference type="InterPro" id="IPR018976">
    <property type="entry name" value="Imelysin-like"/>
</dbReference>
<evidence type="ECO:0000313" key="6">
    <source>
        <dbReference type="Proteomes" id="UP000054823"/>
    </source>
</evidence>
<feature type="signal peptide" evidence="3">
    <location>
        <begin position="1"/>
        <end position="22"/>
    </location>
</feature>
<evidence type="ECO:0000256" key="2">
    <source>
        <dbReference type="ARBA" id="ARBA00022729"/>
    </source>
</evidence>
<feature type="domain" description="Imelysin-like" evidence="4">
    <location>
        <begin position="38"/>
        <end position="313"/>
    </location>
</feature>
<dbReference type="EMBL" id="CYPW01000006">
    <property type="protein sequence ID" value="CUH51610.1"/>
    <property type="molecule type" value="Genomic_DNA"/>
</dbReference>
<accession>A0A0P1FCE8</accession>
<evidence type="ECO:0000256" key="1">
    <source>
        <dbReference type="ARBA" id="ARBA00004196"/>
    </source>
</evidence>
<reference evidence="5 6" key="1">
    <citation type="submission" date="2015-09" db="EMBL/GenBank/DDBJ databases">
        <authorList>
            <consortium name="Swine Surveillance"/>
        </authorList>
    </citation>
    <scope>NUCLEOTIDE SEQUENCE [LARGE SCALE GENOMIC DNA]</scope>
    <source>
        <strain evidence="5 6">CECT 7688</strain>
    </source>
</reference>
<evidence type="ECO:0000259" key="4">
    <source>
        <dbReference type="Pfam" id="PF09375"/>
    </source>
</evidence>
<evidence type="ECO:0000313" key="5">
    <source>
        <dbReference type="EMBL" id="CUH51610.1"/>
    </source>
</evidence>
<dbReference type="Gene3D" id="1.20.1420.20">
    <property type="entry name" value="M75 peptidase, HXXE motif"/>
    <property type="match status" value="1"/>
</dbReference>
<dbReference type="CDD" id="cd14659">
    <property type="entry name" value="Imelysin-like_IPPA"/>
    <property type="match status" value="1"/>
</dbReference>
<dbReference type="Proteomes" id="UP000054823">
    <property type="component" value="Unassembled WGS sequence"/>
</dbReference>
<dbReference type="GO" id="GO:0030313">
    <property type="term" value="C:cell envelope"/>
    <property type="evidence" value="ECO:0007669"/>
    <property type="project" value="UniProtKB-SubCell"/>
</dbReference>
<dbReference type="Pfam" id="PF09375">
    <property type="entry name" value="Peptidase_M75"/>
    <property type="match status" value="1"/>
</dbReference>
<dbReference type="RefSeq" id="WP_058238892.1">
    <property type="nucleotide sequence ID" value="NZ_CYPW01000006.1"/>
</dbReference>
<keyword evidence="6" id="KW-1185">Reference proteome</keyword>
<organism evidence="5 6">
    <name type="scientific">Shimia marina</name>
    <dbReference type="NCBI Taxonomy" id="321267"/>
    <lineage>
        <taxon>Bacteria</taxon>
        <taxon>Pseudomonadati</taxon>
        <taxon>Pseudomonadota</taxon>
        <taxon>Alphaproteobacteria</taxon>
        <taxon>Rhodobacterales</taxon>
        <taxon>Roseobacteraceae</taxon>
    </lineage>
</organism>
<name>A0A0P1FCE8_9RHOB</name>
<keyword evidence="2 3" id="KW-0732">Signal</keyword>
<dbReference type="STRING" id="321267.SHM7688_01048"/>
<gene>
    <name evidence="5" type="primary">irpA</name>
    <name evidence="5" type="ORF">SHM7688_01048</name>
</gene>
<dbReference type="OrthoDB" id="5729110at2"/>
<dbReference type="InterPro" id="IPR034984">
    <property type="entry name" value="Imelysin-like_IPPA"/>
</dbReference>
<feature type="chain" id="PRO_5006062475" evidence="3">
    <location>
        <begin position="23"/>
        <end position="342"/>
    </location>
</feature>
<proteinExistence type="predicted"/>
<dbReference type="AlphaFoldDB" id="A0A0P1FCE8"/>
<evidence type="ECO:0000256" key="3">
    <source>
        <dbReference type="SAM" id="SignalP"/>
    </source>
</evidence>
<sequence>MRSLLMTAALVNAALLAPPVLAQDAATLVEGVLAQHVLPGFQTFATRTEALTAAAQSDCQPQSAELRAAFHEGFDAWMAVSHLRFGPSEVDERAFALAFWPDTKGFTPKSLTKFITTEDPVIAEPEAFGEVSIAARGFFAMEYLLYDDTIATLGDAQYHCALVQAVAADIDRQAQAILADWQGGYATSMQTPSDAAEYATDLAAVAQLFKALDTGLQFNEEARLGRPLGSFEKPRPRRAEARRSGRSLRNITVSLTALEELSQALAAQTPGVAERLEAAFAVAFEQAEVLAEDPVFAGVAEMQGRFKVEILQQYIGNIRDIVTQELGPALDVTAGFNALDGD</sequence>
<protein>
    <submittedName>
        <fullName evidence="5">Iron-regulated protein A</fullName>
    </submittedName>
</protein>
<dbReference type="InterPro" id="IPR038352">
    <property type="entry name" value="Imelysin_sf"/>
</dbReference>
<comment type="subcellular location">
    <subcellularLocation>
        <location evidence="1">Cell envelope</location>
    </subcellularLocation>
</comment>